<dbReference type="AlphaFoldDB" id="A0A1I2GCE9"/>
<dbReference type="SUPFAM" id="SSF53474">
    <property type="entry name" value="alpha/beta-Hydrolases"/>
    <property type="match status" value="1"/>
</dbReference>
<dbReference type="InterPro" id="IPR029058">
    <property type="entry name" value="AB_hydrolase_fold"/>
</dbReference>
<dbReference type="InterPro" id="IPR050228">
    <property type="entry name" value="Carboxylesterase_BioH"/>
</dbReference>
<dbReference type="InterPro" id="IPR000073">
    <property type="entry name" value="AB_hydrolase_1"/>
</dbReference>
<dbReference type="Gene3D" id="3.40.50.1820">
    <property type="entry name" value="alpha/beta hydrolase"/>
    <property type="match status" value="1"/>
</dbReference>
<evidence type="ECO:0000313" key="3">
    <source>
        <dbReference type="Proteomes" id="UP000199119"/>
    </source>
</evidence>
<keyword evidence="2" id="KW-0378">Hydrolase</keyword>
<evidence type="ECO:0000259" key="1">
    <source>
        <dbReference type="Pfam" id="PF12697"/>
    </source>
</evidence>
<accession>A0A1I2GCE9</accession>
<sequence>MTPPPGSSPPWVLLRGLTREAGHWGGFPDRLRQALGAGARVILLDLPGNGALNAQPSPWRVQDMLQAGRSQLLAGGLEPPYRVLAMSLGAMVAAEWMRQAPQELASAVLINTSLRPFSAFYRRLRPRNYATLLRLAWCWRQPLEAERLIHALTSRRADLREQAVPGWAQLRAERPVSRANALRQLAAAARYRADAAAPPVPLLLLGSAGDGLVHPACTAAIAHAWGCAQASHPTAGHDLPLDAPDWVVQQVCGWLESRA</sequence>
<dbReference type="EMBL" id="FONX01000014">
    <property type="protein sequence ID" value="SFF14351.1"/>
    <property type="molecule type" value="Genomic_DNA"/>
</dbReference>
<gene>
    <name evidence="2" type="ORF">SAMN04489711_11426</name>
</gene>
<organism evidence="2 3">
    <name type="scientific">Paracidovorax wautersii</name>
    <dbReference type="NCBI Taxonomy" id="1177982"/>
    <lineage>
        <taxon>Bacteria</taxon>
        <taxon>Pseudomonadati</taxon>
        <taxon>Pseudomonadota</taxon>
        <taxon>Betaproteobacteria</taxon>
        <taxon>Burkholderiales</taxon>
        <taxon>Comamonadaceae</taxon>
        <taxon>Paracidovorax</taxon>
    </lineage>
</organism>
<feature type="domain" description="AB hydrolase-1" evidence="1">
    <location>
        <begin position="12"/>
        <end position="249"/>
    </location>
</feature>
<dbReference type="GO" id="GO:0016787">
    <property type="term" value="F:hydrolase activity"/>
    <property type="evidence" value="ECO:0007669"/>
    <property type="project" value="UniProtKB-KW"/>
</dbReference>
<evidence type="ECO:0000313" key="2">
    <source>
        <dbReference type="EMBL" id="SFF14351.1"/>
    </source>
</evidence>
<dbReference type="OrthoDB" id="5290302at2"/>
<dbReference type="STRING" id="1177982.SAMN04489711_11426"/>
<protein>
    <submittedName>
        <fullName evidence="2">Lysophospholipase, alpha-beta hydrolase superfamily</fullName>
    </submittedName>
</protein>
<reference evidence="3" key="1">
    <citation type="submission" date="2016-10" db="EMBL/GenBank/DDBJ databases">
        <authorList>
            <person name="Varghese N."/>
            <person name="Submissions S."/>
        </authorList>
    </citation>
    <scope>NUCLEOTIDE SEQUENCE [LARGE SCALE GENOMIC DNA]</scope>
    <source>
        <strain evidence="3">DSM 27981</strain>
    </source>
</reference>
<name>A0A1I2GCE9_9BURK</name>
<proteinExistence type="predicted"/>
<dbReference type="Pfam" id="PF12697">
    <property type="entry name" value="Abhydrolase_6"/>
    <property type="match status" value="1"/>
</dbReference>
<dbReference type="PANTHER" id="PTHR43194">
    <property type="entry name" value="HYDROLASE ALPHA/BETA FOLD FAMILY"/>
    <property type="match status" value="1"/>
</dbReference>
<dbReference type="Proteomes" id="UP000199119">
    <property type="component" value="Unassembled WGS sequence"/>
</dbReference>
<dbReference type="PANTHER" id="PTHR43194:SF5">
    <property type="entry name" value="PIMELOYL-[ACYL-CARRIER PROTEIN] METHYL ESTER ESTERASE"/>
    <property type="match status" value="1"/>
</dbReference>
<keyword evidence="3" id="KW-1185">Reference proteome</keyword>